<evidence type="ECO:0000256" key="1">
    <source>
        <dbReference type="SAM" id="Coils"/>
    </source>
</evidence>
<keyword evidence="5" id="KW-1185">Reference proteome</keyword>
<dbReference type="KEGG" id="sand:H3309_09630"/>
<dbReference type="PRINTS" id="PR01490">
    <property type="entry name" value="RTXTOXIND"/>
</dbReference>
<accession>A0A7G5IMK9</accession>
<evidence type="ECO:0000313" key="4">
    <source>
        <dbReference type="EMBL" id="QMW24601.1"/>
    </source>
</evidence>
<dbReference type="Gene3D" id="2.40.30.170">
    <property type="match status" value="1"/>
</dbReference>
<feature type="coiled-coil region" evidence="1">
    <location>
        <begin position="207"/>
        <end position="234"/>
    </location>
</feature>
<evidence type="ECO:0000313" key="5">
    <source>
        <dbReference type="Proteomes" id="UP000515292"/>
    </source>
</evidence>
<evidence type="ECO:0000259" key="3">
    <source>
        <dbReference type="Pfam" id="PF25963"/>
    </source>
</evidence>
<reference evidence="4 5" key="1">
    <citation type="submission" date="2020-07" db="EMBL/GenBank/DDBJ databases">
        <title>Complete genome sequence for Sandaracinobacter sp. M6.</title>
        <authorList>
            <person name="Tang Y."/>
            <person name="Liu Q."/>
            <person name="Guo Z."/>
            <person name="Lei P."/>
            <person name="Huang B."/>
        </authorList>
    </citation>
    <scope>NUCLEOTIDE SEQUENCE [LARGE SCALE GENOMIC DNA]</scope>
    <source>
        <strain evidence="4 5">M6</strain>
    </source>
</reference>
<dbReference type="PANTHER" id="PTHR30386">
    <property type="entry name" value="MEMBRANE FUSION SUBUNIT OF EMRAB-TOLC MULTIDRUG EFFLUX PUMP"/>
    <property type="match status" value="1"/>
</dbReference>
<name>A0A7G5IMK9_9SPHN</name>
<dbReference type="EMBL" id="CP059851">
    <property type="protein sequence ID" value="QMW24601.1"/>
    <property type="molecule type" value="Genomic_DNA"/>
</dbReference>
<dbReference type="AlphaFoldDB" id="A0A7G5IMK9"/>
<dbReference type="Gene3D" id="2.40.50.100">
    <property type="match status" value="1"/>
</dbReference>
<feature type="domain" description="p-hydroxybenzoic acid efflux pump subunit AaeA-like beta-barrel" evidence="3">
    <location>
        <begin position="275"/>
        <end position="355"/>
    </location>
</feature>
<dbReference type="GO" id="GO:0055085">
    <property type="term" value="P:transmembrane transport"/>
    <property type="evidence" value="ECO:0007669"/>
    <property type="project" value="InterPro"/>
</dbReference>
<dbReference type="SUPFAM" id="SSF111369">
    <property type="entry name" value="HlyD-like secretion proteins"/>
    <property type="match status" value="2"/>
</dbReference>
<dbReference type="Proteomes" id="UP000515292">
    <property type="component" value="Chromosome"/>
</dbReference>
<sequence length="370" mass="37740">MRAADAPATPTSAGVARRRRLLIGGGLVLALAVGAAATQYLNVWQYQQSTDNAYVRADITPVAAKVDGYVATVAIADNQRVKAGDLLVRIDPSDYAAKVAAATANLATARANLAQARAAAVGAGSQLGAQVAATGVARANLTATQAAAVKANADAVRYRDLAKSGWVTRAQLDQVNAAAASAVANVAAARAAIVQAQGVTGVSVSGRVKAAADIEAAQAQVAAAQAALASARLDLGRTELRAPVDGIVGNRSVRPGQLVRNGAQLLSVVPVQAAYVVANFKETQLDHMKAGQPVEIAVDAYPGLHLSGRVESLAPTSGAQFALIPTDTATGNFTKIVQRVPVRITIDRTQLGAELLRPGLSVEATVNTRG</sequence>
<protein>
    <submittedName>
        <fullName evidence="4">HlyD family secretion protein</fullName>
    </submittedName>
</protein>
<dbReference type="Pfam" id="PF25876">
    <property type="entry name" value="HH_MFP_RND"/>
    <property type="match status" value="1"/>
</dbReference>
<dbReference type="InterPro" id="IPR050739">
    <property type="entry name" value="MFP"/>
</dbReference>
<evidence type="ECO:0000259" key="2">
    <source>
        <dbReference type="Pfam" id="PF25876"/>
    </source>
</evidence>
<dbReference type="Gene3D" id="1.10.287.470">
    <property type="entry name" value="Helix hairpin bin"/>
    <property type="match status" value="2"/>
</dbReference>
<proteinExistence type="predicted"/>
<dbReference type="PANTHER" id="PTHR30386:SF24">
    <property type="entry name" value="MULTIDRUG RESISTANCE EFFLUX PUMP"/>
    <property type="match status" value="1"/>
</dbReference>
<keyword evidence="1" id="KW-0175">Coiled coil</keyword>
<dbReference type="Pfam" id="PF25963">
    <property type="entry name" value="Beta-barrel_AAEA"/>
    <property type="match status" value="1"/>
</dbReference>
<dbReference type="InterPro" id="IPR058634">
    <property type="entry name" value="AaeA-lik-b-barrel"/>
</dbReference>
<gene>
    <name evidence="4" type="ORF">H3309_09630</name>
</gene>
<feature type="domain" description="Multidrug resistance protein MdtA-like alpha-helical hairpin" evidence="2">
    <location>
        <begin position="136"/>
        <end position="197"/>
    </location>
</feature>
<organism evidence="4 5">
    <name type="scientific">Sandaracinobacteroides saxicola</name>
    <dbReference type="NCBI Taxonomy" id="2759707"/>
    <lineage>
        <taxon>Bacteria</taxon>
        <taxon>Pseudomonadati</taxon>
        <taxon>Pseudomonadota</taxon>
        <taxon>Alphaproteobacteria</taxon>
        <taxon>Sphingomonadales</taxon>
        <taxon>Sphingosinicellaceae</taxon>
        <taxon>Sandaracinobacteroides</taxon>
    </lineage>
</organism>
<dbReference type="InterPro" id="IPR058624">
    <property type="entry name" value="MdtA-like_HH"/>
</dbReference>